<dbReference type="EMBL" id="FTMS01000035">
    <property type="protein sequence ID" value="SIR07992.1"/>
    <property type="molecule type" value="Genomic_DNA"/>
</dbReference>
<reference evidence="2" key="1">
    <citation type="submission" date="2017-01" db="EMBL/GenBank/DDBJ databases">
        <authorList>
            <person name="Varghese N."/>
            <person name="Submissions S."/>
        </authorList>
    </citation>
    <scope>NUCLEOTIDE SEQUENCE [LARGE SCALE GENOMIC DNA]</scope>
    <source>
        <strain evidence="2">ASpG1</strain>
    </source>
</reference>
<dbReference type="Proteomes" id="UP000186400">
    <property type="component" value="Unassembled WGS sequence"/>
</dbReference>
<keyword evidence="2" id="KW-1185">Reference proteome</keyword>
<dbReference type="AlphaFoldDB" id="A0A1N6Y028"/>
<gene>
    <name evidence="1" type="ORF">SAMN05920897_13511</name>
</gene>
<proteinExistence type="predicted"/>
<accession>A0A1N6Y028</accession>
<protein>
    <submittedName>
        <fullName evidence="1">Uncharacterized protein</fullName>
    </submittedName>
</protein>
<evidence type="ECO:0000313" key="1">
    <source>
        <dbReference type="EMBL" id="SIR07992.1"/>
    </source>
</evidence>
<organism evidence="1 2">
    <name type="scientific">Alkalispirochaeta americana</name>
    <dbReference type="NCBI Taxonomy" id="159291"/>
    <lineage>
        <taxon>Bacteria</taxon>
        <taxon>Pseudomonadati</taxon>
        <taxon>Spirochaetota</taxon>
        <taxon>Spirochaetia</taxon>
        <taxon>Spirochaetales</taxon>
        <taxon>Spirochaetaceae</taxon>
        <taxon>Alkalispirochaeta</taxon>
    </lineage>
</organism>
<feature type="non-terminal residue" evidence="1">
    <location>
        <position position="73"/>
    </location>
</feature>
<name>A0A1N6Y028_9SPIO</name>
<evidence type="ECO:0000313" key="2">
    <source>
        <dbReference type="Proteomes" id="UP000186400"/>
    </source>
</evidence>
<sequence length="73" mass="7808">MSLRTSVGAALSRIFALDCRLAVALADNFSYYSLADNFSYYSSQNAQMLPVVAAEHPGNYISLGGDRVLADGT</sequence>